<feature type="compositionally biased region" description="Basic and acidic residues" evidence="1">
    <location>
        <begin position="1"/>
        <end position="11"/>
    </location>
</feature>
<evidence type="ECO:0000256" key="1">
    <source>
        <dbReference type="SAM" id="MobiDB-lite"/>
    </source>
</evidence>
<gene>
    <name evidence="2" type="ORF">B296_00042074</name>
</gene>
<name>A0A426ZJL0_ENSVE</name>
<evidence type="ECO:0000313" key="2">
    <source>
        <dbReference type="EMBL" id="RRT64169.1"/>
    </source>
</evidence>
<dbReference type="PANTHER" id="PTHR33240:SF8">
    <property type="entry name" value="OS03G0439900 PROTEIN"/>
    <property type="match status" value="1"/>
</dbReference>
<dbReference type="PANTHER" id="PTHR33240">
    <property type="entry name" value="OS08G0508500 PROTEIN"/>
    <property type="match status" value="1"/>
</dbReference>
<feature type="region of interest" description="Disordered" evidence="1">
    <location>
        <begin position="1"/>
        <end position="35"/>
    </location>
</feature>
<proteinExistence type="predicted"/>
<dbReference type="Proteomes" id="UP000287651">
    <property type="component" value="Unassembled WGS sequence"/>
</dbReference>
<accession>A0A426ZJL0</accession>
<dbReference type="InterPro" id="IPR021109">
    <property type="entry name" value="Peptidase_aspartic_dom_sf"/>
</dbReference>
<reference evidence="2 3" key="1">
    <citation type="journal article" date="2014" name="Agronomy (Basel)">
        <title>A Draft Genome Sequence for Ensete ventricosum, the Drought-Tolerant Tree Against Hunger.</title>
        <authorList>
            <person name="Harrison J."/>
            <person name="Moore K.A."/>
            <person name="Paszkiewicz K."/>
            <person name="Jones T."/>
            <person name="Grant M."/>
            <person name="Ambacheew D."/>
            <person name="Muzemil S."/>
            <person name="Studholme D.J."/>
        </authorList>
    </citation>
    <scope>NUCLEOTIDE SEQUENCE [LARGE SCALE GENOMIC DNA]</scope>
</reference>
<evidence type="ECO:0000313" key="3">
    <source>
        <dbReference type="Proteomes" id="UP000287651"/>
    </source>
</evidence>
<dbReference type="Gene3D" id="2.40.70.10">
    <property type="entry name" value="Acid Proteases"/>
    <property type="match status" value="1"/>
</dbReference>
<dbReference type="AlphaFoldDB" id="A0A426ZJL0"/>
<organism evidence="2 3">
    <name type="scientific">Ensete ventricosum</name>
    <name type="common">Abyssinian banana</name>
    <name type="synonym">Musa ensete</name>
    <dbReference type="NCBI Taxonomy" id="4639"/>
    <lineage>
        <taxon>Eukaryota</taxon>
        <taxon>Viridiplantae</taxon>
        <taxon>Streptophyta</taxon>
        <taxon>Embryophyta</taxon>
        <taxon>Tracheophyta</taxon>
        <taxon>Spermatophyta</taxon>
        <taxon>Magnoliopsida</taxon>
        <taxon>Liliopsida</taxon>
        <taxon>Zingiberales</taxon>
        <taxon>Musaceae</taxon>
        <taxon>Ensete</taxon>
    </lineage>
</organism>
<sequence length="162" mass="18055">MLRFEKPDRGPHTSRPPRSKRPRARGDPGITFESESKYPDHDDALVITARIANARVRRNAFQKLGMTNRDLILMTSTLTEFTGDAITLEGVATLPMTFGDEPRTKTFMVPFMVVDLPSAYNVIIGQPTLNKLGVVVSTYHCSMKFPTSVGPGEMKSDPRESR</sequence>
<dbReference type="EMBL" id="AMZH03006299">
    <property type="protein sequence ID" value="RRT64169.1"/>
    <property type="molecule type" value="Genomic_DNA"/>
</dbReference>
<comment type="caution">
    <text evidence="2">The sequence shown here is derived from an EMBL/GenBank/DDBJ whole genome shotgun (WGS) entry which is preliminary data.</text>
</comment>
<protein>
    <submittedName>
        <fullName evidence="2">Uncharacterized protein</fullName>
    </submittedName>
</protein>